<dbReference type="FunFam" id="3.40.50.2000:FF:000060">
    <property type="entry name" value="Glycosyltransferase"/>
    <property type="match status" value="1"/>
</dbReference>
<feature type="domain" description="Glycosyltransferase N-terminal" evidence="8">
    <location>
        <begin position="8"/>
        <end position="235"/>
    </location>
</feature>
<evidence type="ECO:0000313" key="9">
    <source>
        <dbReference type="EMBL" id="KAK1391953.1"/>
    </source>
</evidence>
<dbReference type="Pfam" id="PF00201">
    <property type="entry name" value="UDPGT"/>
    <property type="match status" value="1"/>
</dbReference>
<dbReference type="InterPro" id="IPR035595">
    <property type="entry name" value="UDP_glycos_trans_CS"/>
</dbReference>
<evidence type="ECO:0000256" key="4">
    <source>
        <dbReference type="ARBA" id="ARBA00022679"/>
    </source>
</evidence>
<dbReference type="PANTHER" id="PTHR48044">
    <property type="entry name" value="GLYCOSYLTRANSFERASE"/>
    <property type="match status" value="1"/>
</dbReference>
<dbReference type="InterPro" id="IPR002213">
    <property type="entry name" value="UDP_glucos_trans"/>
</dbReference>
<reference evidence="9" key="1">
    <citation type="submission" date="2023-02" db="EMBL/GenBank/DDBJ databases">
        <title>Genome of toxic invasive species Heracleum sosnowskyi carries increased number of genes despite the absence of recent whole-genome duplications.</title>
        <authorList>
            <person name="Schelkunov M."/>
            <person name="Shtratnikova V."/>
            <person name="Makarenko M."/>
            <person name="Klepikova A."/>
            <person name="Omelchenko D."/>
            <person name="Novikova G."/>
            <person name="Obukhova E."/>
            <person name="Bogdanov V."/>
            <person name="Penin A."/>
            <person name="Logacheva M."/>
        </authorList>
    </citation>
    <scope>NUCLEOTIDE SEQUENCE</scope>
    <source>
        <strain evidence="9">Hsosn_3</strain>
        <tissue evidence="9">Leaf</tissue>
    </source>
</reference>
<evidence type="ECO:0000256" key="5">
    <source>
        <dbReference type="ARBA" id="ARBA00023229"/>
    </source>
</evidence>
<dbReference type="EC" id="2.4.1.-" evidence="7"/>
<dbReference type="AlphaFoldDB" id="A0AAD8N222"/>
<evidence type="ECO:0000256" key="3">
    <source>
        <dbReference type="ARBA" id="ARBA00022676"/>
    </source>
</evidence>
<comment type="caution">
    <text evidence="9">The sequence shown here is derived from an EMBL/GenBank/DDBJ whole genome shotgun (WGS) entry which is preliminary data.</text>
</comment>
<dbReference type="GO" id="GO:0008194">
    <property type="term" value="F:UDP-glycosyltransferase activity"/>
    <property type="evidence" value="ECO:0007669"/>
    <property type="project" value="InterPro"/>
</dbReference>
<gene>
    <name evidence="9" type="ORF">POM88_011009</name>
</gene>
<evidence type="ECO:0000259" key="8">
    <source>
        <dbReference type="Pfam" id="PF26168"/>
    </source>
</evidence>
<evidence type="ECO:0000313" key="10">
    <source>
        <dbReference type="Proteomes" id="UP001237642"/>
    </source>
</evidence>
<dbReference type="GO" id="GO:0016138">
    <property type="term" value="P:glycoside biosynthetic process"/>
    <property type="evidence" value="ECO:0007669"/>
    <property type="project" value="UniProtKB-ARBA"/>
</dbReference>
<comment type="pathway">
    <text evidence="1">Secondary metabolite biosynthesis; terpenoid biosynthesis.</text>
</comment>
<evidence type="ECO:0000256" key="6">
    <source>
        <dbReference type="RuleBase" id="RU003718"/>
    </source>
</evidence>
<evidence type="ECO:0000256" key="7">
    <source>
        <dbReference type="RuleBase" id="RU362057"/>
    </source>
</evidence>
<dbReference type="Pfam" id="PF26168">
    <property type="entry name" value="Glyco_transf_N"/>
    <property type="match status" value="1"/>
</dbReference>
<reference evidence="9" key="2">
    <citation type="submission" date="2023-05" db="EMBL/GenBank/DDBJ databases">
        <authorList>
            <person name="Schelkunov M.I."/>
        </authorList>
    </citation>
    <scope>NUCLEOTIDE SEQUENCE</scope>
    <source>
        <strain evidence="9">Hsosn_3</strain>
        <tissue evidence="9">Leaf</tissue>
    </source>
</reference>
<evidence type="ECO:0000256" key="1">
    <source>
        <dbReference type="ARBA" id="ARBA00004721"/>
    </source>
</evidence>
<keyword evidence="10" id="KW-1185">Reference proteome</keyword>
<protein>
    <recommendedName>
        <fullName evidence="7">Glycosyltransferase</fullName>
        <ecNumber evidence="7">2.4.1.-</ecNumber>
    </recommendedName>
</protein>
<dbReference type="Proteomes" id="UP001237642">
    <property type="component" value="Unassembled WGS sequence"/>
</dbReference>
<sequence>MASKQKNLSVLMFPWLGHGHICPYLELGKKLAQRNFTIYLCSTLVNLKSIEKMVGFDDSSIRLIELKLPVLSKLPPHYHTTNGLPPHLMNTLKKAFDMSKHAFMDILKKWKPDLLVYDFLQPWAPEAAFMHDIPAVQFITSSTTMTTVLFHAYKRPDVEFPFPDIYFREYESTNEQDLRKSAEDHKKGGSSLVISCIEKSSKVILIKGFNEIEGKYIKYLSTLCGKKVVPVGPLVQEPAADNIENESLEIIKWLDKKEKASTVFVSFGTEYFLSDEDFEAIAQGLLQSEVNFIWSVRFPLGENISLVDKLQPLGFYEKVGDRGMVVEGWVPQAKILGHSSIGGFVSHCGWNSVLESMKFGVPIIAMPMHIDQPINARLVEEVGAGIEVLRSQDKKFQAGNVASVIRRVVVTECGKFVRTKVKELSYKIAMKRDEEIDEVAKELEKVCVKGKPAVMEERCTDLVKFVGSGLLNLLVKPLKNLPQVGFISNLGSIDLQIN</sequence>
<dbReference type="GO" id="GO:0008299">
    <property type="term" value="P:isoprenoid biosynthetic process"/>
    <property type="evidence" value="ECO:0007669"/>
    <property type="project" value="UniProtKB-KW"/>
</dbReference>
<dbReference type="SUPFAM" id="SSF53756">
    <property type="entry name" value="UDP-Glycosyltransferase/glycogen phosphorylase"/>
    <property type="match status" value="1"/>
</dbReference>
<comment type="similarity">
    <text evidence="2 6">Belongs to the UDP-glycosyltransferase family.</text>
</comment>
<keyword evidence="5" id="KW-0414">Isoprene biosynthesis</keyword>
<dbReference type="CDD" id="cd03784">
    <property type="entry name" value="GT1_Gtf-like"/>
    <property type="match status" value="1"/>
</dbReference>
<dbReference type="Gene3D" id="3.40.50.2000">
    <property type="entry name" value="Glycogen Phosphorylase B"/>
    <property type="match status" value="2"/>
</dbReference>
<proteinExistence type="inferred from homology"/>
<name>A0AAD8N222_9APIA</name>
<dbReference type="InterPro" id="IPR058980">
    <property type="entry name" value="Glyco_transf_N"/>
</dbReference>
<organism evidence="9 10">
    <name type="scientific">Heracleum sosnowskyi</name>
    <dbReference type="NCBI Taxonomy" id="360622"/>
    <lineage>
        <taxon>Eukaryota</taxon>
        <taxon>Viridiplantae</taxon>
        <taxon>Streptophyta</taxon>
        <taxon>Embryophyta</taxon>
        <taxon>Tracheophyta</taxon>
        <taxon>Spermatophyta</taxon>
        <taxon>Magnoliopsida</taxon>
        <taxon>eudicotyledons</taxon>
        <taxon>Gunneridae</taxon>
        <taxon>Pentapetalae</taxon>
        <taxon>asterids</taxon>
        <taxon>campanulids</taxon>
        <taxon>Apiales</taxon>
        <taxon>Apiaceae</taxon>
        <taxon>Apioideae</taxon>
        <taxon>apioid superclade</taxon>
        <taxon>Tordylieae</taxon>
        <taxon>Tordyliinae</taxon>
        <taxon>Heracleum</taxon>
    </lineage>
</organism>
<dbReference type="EMBL" id="JAUIZM010000003">
    <property type="protein sequence ID" value="KAK1391953.1"/>
    <property type="molecule type" value="Genomic_DNA"/>
</dbReference>
<evidence type="ECO:0000256" key="2">
    <source>
        <dbReference type="ARBA" id="ARBA00009995"/>
    </source>
</evidence>
<keyword evidence="3 6" id="KW-0328">Glycosyltransferase</keyword>
<dbReference type="PANTHER" id="PTHR48044:SF39">
    <property type="entry name" value="GLYCOSYLTRANSFERASE"/>
    <property type="match status" value="1"/>
</dbReference>
<keyword evidence="4 6" id="KW-0808">Transferase</keyword>
<dbReference type="PROSITE" id="PS00375">
    <property type="entry name" value="UDPGT"/>
    <property type="match status" value="1"/>
</dbReference>
<accession>A0AAD8N222</accession>